<dbReference type="Proteomes" id="UP000054709">
    <property type="component" value="Unassembled WGS sequence"/>
</dbReference>
<gene>
    <name evidence="1" type="ORF">UQ64_01620</name>
</gene>
<keyword evidence="2" id="KW-1185">Reference proteome</keyword>
<dbReference type="OrthoDB" id="7593365at2"/>
<evidence type="ECO:0000313" key="1">
    <source>
        <dbReference type="EMBL" id="KTD83568.1"/>
    </source>
</evidence>
<reference evidence="1 2" key="1">
    <citation type="journal article" date="2015" name="Int. Biodeterior. Biodegradation">
        <title>Physiological and genetic screening methods for the isolation of methyl tert-butyl ether-degrading bacteria for bioremediation purposes.</title>
        <authorList>
            <person name="Guisado I.M."/>
            <person name="Purswani J."/>
            <person name="Gonzalez Lopez J."/>
            <person name="Pozo C."/>
        </authorList>
    </citation>
    <scope>NUCLEOTIDE SEQUENCE [LARGE SCALE GENOMIC DNA]</scope>
    <source>
        <strain evidence="1 2">SH7</strain>
    </source>
</reference>
<sequence>MAICLTKDEKAALATMEEAYAWFTKINKELIYIGKATGSGGLRKRIWSQHLNPVYLGCRTSR</sequence>
<name>A0A0W1AQP0_9BACL</name>
<protein>
    <recommendedName>
        <fullName evidence="3">GIY-YIG domain-containing protein</fullName>
    </recommendedName>
</protein>
<evidence type="ECO:0008006" key="3">
    <source>
        <dbReference type="Google" id="ProtNLM"/>
    </source>
</evidence>
<dbReference type="AlphaFoldDB" id="A0A0W1AQP0"/>
<evidence type="ECO:0000313" key="2">
    <source>
        <dbReference type="Proteomes" id="UP000054709"/>
    </source>
</evidence>
<comment type="caution">
    <text evidence="1">The sequence shown here is derived from an EMBL/GenBank/DDBJ whole genome shotgun (WGS) entry which is preliminary data.</text>
</comment>
<dbReference type="RefSeq" id="WP_060626627.1">
    <property type="nucleotide sequence ID" value="NZ_LCZJ02000054.1"/>
</dbReference>
<dbReference type="EMBL" id="LCZJ02000054">
    <property type="protein sequence ID" value="KTD83568.1"/>
    <property type="molecule type" value="Genomic_DNA"/>
</dbReference>
<proteinExistence type="predicted"/>
<accession>A0A0W1AQP0</accession>
<organism evidence="1 2">
    <name type="scientific">Paenibacillus etheri</name>
    <dbReference type="NCBI Taxonomy" id="1306852"/>
    <lineage>
        <taxon>Bacteria</taxon>
        <taxon>Bacillati</taxon>
        <taxon>Bacillota</taxon>
        <taxon>Bacilli</taxon>
        <taxon>Bacillales</taxon>
        <taxon>Paenibacillaceae</taxon>
        <taxon>Paenibacillus</taxon>
    </lineage>
</organism>